<accession>A0AAW5B3P7</accession>
<dbReference type="EMBL" id="JAIFZM010000001">
    <property type="protein sequence ID" value="MCG3417872.1"/>
    <property type="molecule type" value="Genomic_DNA"/>
</dbReference>
<evidence type="ECO:0000313" key="1">
    <source>
        <dbReference type="EMBL" id="MCG3417872.1"/>
    </source>
</evidence>
<dbReference type="RefSeq" id="WP_238017853.1">
    <property type="nucleotide sequence ID" value="NZ_JAIFZM010000001.1"/>
</dbReference>
<evidence type="ECO:0000313" key="2">
    <source>
        <dbReference type="Proteomes" id="UP001199631"/>
    </source>
</evidence>
<organism evidence="1 2">
    <name type="scientific">Oceanobacillus jordanicus</name>
    <dbReference type="NCBI Taxonomy" id="2867266"/>
    <lineage>
        <taxon>Bacteria</taxon>
        <taxon>Bacillati</taxon>
        <taxon>Bacillota</taxon>
        <taxon>Bacilli</taxon>
        <taxon>Bacillales</taxon>
        <taxon>Bacillaceae</taxon>
        <taxon>Oceanobacillus</taxon>
    </lineage>
</organism>
<reference evidence="1 2" key="1">
    <citation type="journal article" date="2022" name="Evol. Bioinform. Online">
        <title>Draft Genome Sequence of Oceanobacillus jordanicus Strain GSFE11, a Halotolerant Plant Growth-Promoting Bacterial Endophyte Isolated From the Jordan Valley.</title>
        <authorList>
            <person name="Alhindi T."/>
            <person name="Albdaiwi R."/>
        </authorList>
    </citation>
    <scope>NUCLEOTIDE SEQUENCE [LARGE SCALE GENOMIC DNA]</scope>
    <source>
        <strain evidence="1 2">GSFE11</strain>
    </source>
</reference>
<proteinExistence type="predicted"/>
<gene>
    <name evidence="1" type="ORF">K3T81_01805</name>
</gene>
<dbReference type="Proteomes" id="UP001199631">
    <property type="component" value="Unassembled WGS sequence"/>
</dbReference>
<sequence length="57" mass="6645">MFKVMVIGKNRIRAYLAENDKIITFSNYKAAESYIERILQADILPDNYSLQIEKMSS</sequence>
<keyword evidence="2" id="KW-1185">Reference proteome</keyword>
<protein>
    <submittedName>
        <fullName evidence="1">Uncharacterized protein</fullName>
    </submittedName>
</protein>
<name>A0AAW5B3P7_9BACI</name>
<dbReference type="AlphaFoldDB" id="A0AAW5B3P7"/>
<comment type="caution">
    <text evidence="1">The sequence shown here is derived from an EMBL/GenBank/DDBJ whole genome shotgun (WGS) entry which is preliminary data.</text>
</comment>